<gene>
    <name evidence="3" type="primary">pilW</name>
    <name evidence="3" type="ORF">JJB11_23645</name>
</gene>
<proteinExistence type="predicted"/>
<dbReference type="InterPro" id="IPR019734">
    <property type="entry name" value="TPR_rpt"/>
</dbReference>
<dbReference type="PANTHER" id="PTHR12558:SF13">
    <property type="entry name" value="CELL DIVISION CYCLE PROTEIN 27 HOMOLOG"/>
    <property type="match status" value="1"/>
</dbReference>
<feature type="repeat" description="TPR" evidence="1">
    <location>
        <begin position="54"/>
        <end position="87"/>
    </location>
</feature>
<dbReference type="PROSITE" id="PS50293">
    <property type="entry name" value="TPR_REGION"/>
    <property type="match status" value="1"/>
</dbReference>
<dbReference type="InterPro" id="IPR013360">
    <property type="entry name" value="Pilus_4_PilW"/>
</dbReference>
<dbReference type="PANTHER" id="PTHR12558">
    <property type="entry name" value="CELL DIVISION CYCLE 16,23,27"/>
    <property type="match status" value="1"/>
</dbReference>
<dbReference type="PROSITE" id="PS50005">
    <property type="entry name" value="TPR"/>
    <property type="match status" value="2"/>
</dbReference>
<dbReference type="Gene3D" id="1.25.40.10">
    <property type="entry name" value="Tetratricopeptide repeat domain"/>
    <property type="match status" value="1"/>
</dbReference>
<dbReference type="SUPFAM" id="SSF48452">
    <property type="entry name" value="TPR-like"/>
    <property type="match status" value="1"/>
</dbReference>
<name>A0A934TX72_9BURK</name>
<dbReference type="Pfam" id="PF14559">
    <property type="entry name" value="TPR_19"/>
    <property type="match status" value="1"/>
</dbReference>
<keyword evidence="4" id="KW-1185">Reference proteome</keyword>
<evidence type="ECO:0000256" key="1">
    <source>
        <dbReference type="PROSITE-ProRule" id="PRU00339"/>
    </source>
</evidence>
<dbReference type="PROSITE" id="PS51257">
    <property type="entry name" value="PROKAR_LIPOPROTEIN"/>
    <property type="match status" value="1"/>
</dbReference>
<feature type="signal peptide" evidence="2">
    <location>
        <begin position="1"/>
        <end position="26"/>
    </location>
</feature>
<evidence type="ECO:0000313" key="3">
    <source>
        <dbReference type="EMBL" id="MBK6009103.1"/>
    </source>
</evidence>
<reference evidence="3" key="1">
    <citation type="journal article" date="2012" name="J. Microbiol. Biotechnol.">
        <title>Ramlibacter ginsenosidimutans sp. nov., with ginsenoside-converting activity.</title>
        <authorList>
            <person name="Wang L."/>
            <person name="An D.S."/>
            <person name="Kim S.G."/>
            <person name="Jin F.X."/>
            <person name="Kim S.C."/>
            <person name="Lee S.T."/>
            <person name="Im W.T."/>
        </authorList>
    </citation>
    <scope>NUCLEOTIDE SEQUENCE</scope>
    <source>
        <strain evidence="3">KACC 17527</strain>
    </source>
</reference>
<accession>A0A934TX72</accession>
<dbReference type="Pfam" id="PF13432">
    <property type="entry name" value="TPR_16"/>
    <property type="match status" value="1"/>
</dbReference>
<protein>
    <submittedName>
        <fullName evidence="3">Type IV pilus biogenesis/stability protein PilW</fullName>
    </submittedName>
</protein>
<evidence type="ECO:0000313" key="4">
    <source>
        <dbReference type="Proteomes" id="UP000630528"/>
    </source>
</evidence>
<feature type="repeat" description="TPR" evidence="1">
    <location>
        <begin position="88"/>
        <end position="121"/>
    </location>
</feature>
<evidence type="ECO:0000256" key="2">
    <source>
        <dbReference type="SAM" id="SignalP"/>
    </source>
</evidence>
<dbReference type="Proteomes" id="UP000630528">
    <property type="component" value="Unassembled WGS sequence"/>
</dbReference>
<dbReference type="EMBL" id="JAEPWM010000014">
    <property type="protein sequence ID" value="MBK6009103.1"/>
    <property type="molecule type" value="Genomic_DNA"/>
</dbReference>
<comment type="caution">
    <text evidence="3">The sequence shown here is derived from an EMBL/GenBank/DDBJ whole genome shotgun (WGS) entry which is preliminary data.</text>
</comment>
<keyword evidence="2" id="KW-0732">Signal</keyword>
<dbReference type="SMART" id="SM00028">
    <property type="entry name" value="TPR"/>
    <property type="match status" value="4"/>
</dbReference>
<dbReference type="AlphaFoldDB" id="A0A934TX72"/>
<organism evidence="3 4">
    <name type="scientific">Ramlibacter ginsenosidimutans</name>
    <dbReference type="NCBI Taxonomy" id="502333"/>
    <lineage>
        <taxon>Bacteria</taxon>
        <taxon>Pseudomonadati</taxon>
        <taxon>Pseudomonadota</taxon>
        <taxon>Betaproteobacteria</taxon>
        <taxon>Burkholderiales</taxon>
        <taxon>Comamonadaceae</taxon>
        <taxon>Ramlibacter</taxon>
    </lineage>
</organism>
<reference evidence="3" key="2">
    <citation type="submission" date="2021-01" db="EMBL/GenBank/DDBJ databases">
        <authorList>
            <person name="Kang M."/>
        </authorList>
    </citation>
    <scope>NUCLEOTIDE SEQUENCE</scope>
    <source>
        <strain evidence="3">KACC 17527</strain>
    </source>
</reference>
<keyword evidence="1" id="KW-0802">TPR repeat</keyword>
<dbReference type="InterPro" id="IPR011990">
    <property type="entry name" value="TPR-like_helical_dom_sf"/>
</dbReference>
<sequence>MAARCRSTAGALAAVALAGLLTTMLAGCASSAPQSGARTDVTAPNVESDVRKRAHIRLELASSYFEEGKTEIALDELRQVLVTDPSYADAWNLRGLIYMRLGDPAQAEESFRHAVALDPRNSDTFQNYGWLQCQQGRYQDAERSFNQALQNPLYGGRPKTYLTLGICQSRAGDLAAAQRSLAKSYELDAGNPVTGYTLSRVLYDQRQYERARFYIRRINNSELANAESLWLGIKVENRLNDTQAMGQLAEQLRKRFPQSPQRASLDRKAFDE</sequence>
<feature type="chain" id="PRO_5037758126" evidence="2">
    <location>
        <begin position="27"/>
        <end position="272"/>
    </location>
</feature>
<dbReference type="NCBIfam" id="TIGR02521">
    <property type="entry name" value="type_IV_pilW"/>
    <property type="match status" value="1"/>
</dbReference>